<dbReference type="OrthoDB" id="3005282at2759"/>
<name>A0A4S8M542_DENBC</name>
<reference evidence="1 2" key="1">
    <citation type="journal article" date="2019" name="Nat. Ecol. Evol.">
        <title>Megaphylogeny resolves global patterns of mushroom evolution.</title>
        <authorList>
            <person name="Varga T."/>
            <person name="Krizsan K."/>
            <person name="Foldi C."/>
            <person name="Dima B."/>
            <person name="Sanchez-Garcia M."/>
            <person name="Sanchez-Ramirez S."/>
            <person name="Szollosi G.J."/>
            <person name="Szarkandi J.G."/>
            <person name="Papp V."/>
            <person name="Albert L."/>
            <person name="Andreopoulos W."/>
            <person name="Angelini C."/>
            <person name="Antonin V."/>
            <person name="Barry K.W."/>
            <person name="Bougher N.L."/>
            <person name="Buchanan P."/>
            <person name="Buyck B."/>
            <person name="Bense V."/>
            <person name="Catcheside P."/>
            <person name="Chovatia M."/>
            <person name="Cooper J."/>
            <person name="Damon W."/>
            <person name="Desjardin D."/>
            <person name="Finy P."/>
            <person name="Geml J."/>
            <person name="Haridas S."/>
            <person name="Hughes K."/>
            <person name="Justo A."/>
            <person name="Karasinski D."/>
            <person name="Kautmanova I."/>
            <person name="Kiss B."/>
            <person name="Kocsube S."/>
            <person name="Kotiranta H."/>
            <person name="LaButti K.M."/>
            <person name="Lechner B.E."/>
            <person name="Liimatainen K."/>
            <person name="Lipzen A."/>
            <person name="Lukacs Z."/>
            <person name="Mihaltcheva S."/>
            <person name="Morgado L.N."/>
            <person name="Niskanen T."/>
            <person name="Noordeloos M.E."/>
            <person name="Ohm R.A."/>
            <person name="Ortiz-Santana B."/>
            <person name="Ovrebo C."/>
            <person name="Racz N."/>
            <person name="Riley R."/>
            <person name="Savchenko A."/>
            <person name="Shiryaev A."/>
            <person name="Soop K."/>
            <person name="Spirin V."/>
            <person name="Szebenyi C."/>
            <person name="Tomsovsky M."/>
            <person name="Tulloss R.E."/>
            <person name="Uehling J."/>
            <person name="Grigoriev I.V."/>
            <person name="Vagvolgyi C."/>
            <person name="Papp T."/>
            <person name="Martin F.M."/>
            <person name="Miettinen O."/>
            <person name="Hibbett D.S."/>
            <person name="Nagy L.G."/>
        </authorList>
    </citation>
    <scope>NUCLEOTIDE SEQUENCE [LARGE SCALE GENOMIC DNA]</scope>
    <source>
        <strain evidence="1 2">CBS 962.96</strain>
    </source>
</reference>
<dbReference type="EMBL" id="ML179158">
    <property type="protein sequence ID" value="THU97336.1"/>
    <property type="molecule type" value="Genomic_DNA"/>
</dbReference>
<proteinExistence type="predicted"/>
<evidence type="ECO:0000313" key="1">
    <source>
        <dbReference type="EMBL" id="THU97336.1"/>
    </source>
</evidence>
<evidence type="ECO:0000313" key="2">
    <source>
        <dbReference type="Proteomes" id="UP000297245"/>
    </source>
</evidence>
<dbReference type="Proteomes" id="UP000297245">
    <property type="component" value="Unassembled WGS sequence"/>
</dbReference>
<gene>
    <name evidence="1" type="ORF">K435DRAFT_68791</name>
</gene>
<organism evidence="1 2">
    <name type="scientific">Dendrothele bispora (strain CBS 962.96)</name>
    <dbReference type="NCBI Taxonomy" id="1314807"/>
    <lineage>
        <taxon>Eukaryota</taxon>
        <taxon>Fungi</taxon>
        <taxon>Dikarya</taxon>
        <taxon>Basidiomycota</taxon>
        <taxon>Agaricomycotina</taxon>
        <taxon>Agaricomycetes</taxon>
        <taxon>Agaricomycetidae</taxon>
        <taxon>Agaricales</taxon>
        <taxon>Agaricales incertae sedis</taxon>
        <taxon>Dendrothele</taxon>
    </lineage>
</organism>
<dbReference type="AlphaFoldDB" id="A0A4S8M542"/>
<accession>A0A4S8M542</accession>
<sequence length="209" mass="23656">MSRSFFPRASHFSIHGHTVNFIGGDHNTNFHHVPVEDSGSVVSLGQGPHNEQSMFDEYQIIRRGNLRLLREISKETMDESKSYLQQRQLQTSSECLTFTRAAYCTKVIGESLPGSVAVIYGGKDAQAAWERDFLLFSKNHNPNMAHLFGLSKTSPGLVFYGDLIPVRPLWENGSAIIQCYITHRLKQDIEPLWRYGAILDTEVTPWDVS</sequence>
<keyword evidence="2" id="KW-1185">Reference proteome</keyword>
<protein>
    <submittedName>
        <fullName evidence="1">Uncharacterized protein</fullName>
    </submittedName>
</protein>